<protein>
    <submittedName>
        <fullName evidence="3">Transposase</fullName>
    </submittedName>
</protein>
<dbReference type="SUPFAM" id="SSF53098">
    <property type="entry name" value="Ribonuclease H-like"/>
    <property type="match status" value="1"/>
</dbReference>
<dbReference type="Gene3D" id="3.30.420.10">
    <property type="entry name" value="Ribonuclease H-like superfamily/Ribonuclease H"/>
    <property type="match status" value="1"/>
</dbReference>
<accession>A0A6N7VPM9</accession>
<dbReference type="InterPro" id="IPR050900">
    <property type="entry name" value="Transposase_IS3/IS150/IS904"/>
</dbReference>
<feature type="region of interest" description="Disordered" evidence="1">
    <location>
        <begin position="107"/>
        <end position="128"/>
    </location>
</feature>
<organism evidence="3 4">
    <name type="scientific">Scrofimicrobium canadense</name>
    <dbReference type="NCBI Taxonomy" id="2652290"/>
    <lineage>
        <taxon>Bacteria</taxon>
        <taxon>Bacillati</taxon>
        <taxon>Actinomycetota</taxon>
        <taxon>Actinomycetes</taxon>
        <taxon>Actinomycetales</taxon>
        <taxon>Actinomycetaceae</taxon>
        <taxon>Scrofimicrobium</taxon>
    </lineage>
</organism>
<dbReference type="PROSITE" id="PS50994">
    <property type="entry name" value="INTEGRASE"/>
    <property type="match status" value="1"/>
</dbReference>
<name>A0A6N7VPM9_9ACTO</name>
<dbReference type="EMBL" id="VULO01000003">
    <property type="protein sequence ID" value="MSS83677.1"/>
    <property type="molecule type" value="Genomic_DNA"/>
</dbReference>
<feature type="domain" description="Integrase catalytic" evidence="2">
    <location>
        <begin position="1"/>
        <end position="122"/>
    </location>
</feature>
<dbReference type="InterPro" id="IPR001584">
    <property type="entry name" value="Integrase_cat-core"/>
</dbReference>
<dbReference type="GO" id="GO:0015074">
    <property type="term" value="P:DNA integration"/>
    <property type="evidence" value="ECO:0007669"/>
    <property type="project" value="InterPro"/>
</dbReference>
<dbReference type="PANTHER" id="PTHR46889:SF4">
    <property type="entry name" value="TRANSPOSASE INSO FOR INSERTION SEQUENCE ELEMENT IS911B-RELATED"/>
    <property type="match status" value="1"/>
</dbReference>
<dbReference type="RefSeq" id="WP_154543356.1">
    <property type="nucleotide sequence ID" value="NZ_VULO01000003.1"/>
</dbReference>
<dbReference type="PANTHER" id="PTHR46889">
    <property type="entry name" value="TRANSPOSASE INSF FOR INSERTION SEQUENCE IS3B-RELATED"/>
    <property type="match status" value="1"/>
</dbReference>
<evidence type="ECO:0000259" key="2">
    <source>
        <dbReference type="PROSITE" id="PS50994"/>
    </source>
</evidence>
<reference evidence="3 4" key="1">
    <citation type="submission" date="2019-08" db="EMBL/GenBank/DDBJ databases">
        <title>In-depth cultivation of the pig gut microbiome towards novel bacterial diversity and tailored functional studies.</title>
        <authorList>
            <person name="Wylensek D."/>
            <person name="Hitch T.C.A."/>
            <person name="Clavel T."/>
        </authorList>
    </citation>
    <scope>NUCLEOTIDE SEQUENCE [LARGE SCALE GENOMIC DNA]</scope>
    <source>
        <strain evidence="3 4">WB03_NA08</strain>
    </source>
</reference>
<keyword evidence="4" id="KW-1185">Reference proteome</keyword>
<sequence>RLSNTMEDTFCVAALKEALDAFGVPEIFNTDQGSQFTGTEFTGVFKDAKVKISMDGKGQWMDNVFIERLWRSVKYEEVYLHAYENGSGTRAGLGAYFKYYNTRRRHQGLGRRTPDKAYFKDQPLPHAA</sequence>
<dbReference type="InterPro" id="IPR036397">
    <property type="entry name" value="RNaseH_sf"/>
</dbReference>
<dbReference type="Proteomes" id="UP000470875">
    <property type="component" value="Unassembled WGS sequence"/>
</dbReference>
<evidence type="ECO:0000313" key="4">
    <source>
        <dbReference type="Proteomes" id="UP000470875"/>
    </source>
</evidence>
<comment type="caution">
    <text evidence="3">The sequence shown here is derived from an EMBL/GenBank/DDBJ whole genome shotgun (WGS) entry which is preliminary data.</text>
</comment>
<evidence type="ECO:0000256" key="1">
    <source>
        <dbReference type="SAM" id="MobiDB-lite"/>
    </source>
</evidence>
<dbReference type="InterPro" id="IPR012337">
    <property type="entry name" value="RNaseH-like_sf"/>
</dbReference>
<proteinExistence type="predicted"/>
<dbReference type="Pfam" id="PF13683">
    <property type="entry name" value="rve_3"/>
    <property type="match status" value="1"/>
</dbReference>
<dbReference type="GO" id="GO:0003676">
    <property type="term" value="F:nucleic acid binding"/>
    <property type="evidence" value="ECO:0007669"/>
    <property type="project" value="InterPro"/>
</dbReference>
<evidence type="ECO:0000313" key="3">
    <source>
        <dbReference type="EMBL" id="MSS83677.1"/>
    </source>
</evidence>
<feature type="non-terminal residue" evidence="3">
    <location>
        <position position="1"/>
    </location>
</feature>
<gene>
    <name evidence="3" type="ORF">FYJ24_02645</name>
</gene>
<dbReference type="AlphaFoldDB" id="A0A6N7VPM9"/>